<feature type="region of interest" description="Disordered" evidence="1">
    <location>
        <begin position="1"/>
        <end position="92"/>
    </location>
</feature>
<feature type="compositionally biased region" description="Basic and acidic residues" evidence="1">
    <location>
        <begin position="81"/>
        <end position="92"/>
    </location>
</feature>
<protein>
    <submittedName>
        <fullName evidence="2">Uncharacterized protein</fullName>
    </submittedName>
</protein>
<dbReference type="AlphaFoldDB" id="A0ABD0P6E4"/>
<feature type="non-terminal residue" evidence="2">
    <location>
        <position position="92"/>
    </location>
</feature>
<sequence>MFRRISRVDPLMDSQMCDLSTPPKPSTNTEEQHPHPCDETPVDAGEGSGQESKVMEKGKKKKKWWKETIDGQLELRSGAKAARERASEASKR</sequence>
<dbReference type="Proteomes" id="UP001529510">
    <property type="component" value="Unassembled WGS sequence"/>
</dbReference>
<comment type="caution">
    <text evidence="2">The sequence shown here is derived from an EMBL/GenBank/DDBJ whole genome shotgun (WGS) entry which is preliminary data.</text>
</comment>
<organism evidence="2 3">
    <name type="scientific">Cirrhinus mrigala</name>
    <name type="common">Mrigala</name>
    <dbReference type="NCBI Taxonomy" id="683832"/>
    <lineage>
        <taxon>Eukaryota</taxon>
        <taxon>Metazoa</taxon>
        <taxon>Chordata</taxon>
        <taxon>Craniata</taxon>
        <taxon>Vertebrata</taxon>
        <taxon>Euteleostomi</taxon>
        <taxon>Actinopterygii</taxon>
        <taxon>Neopterygii</taxon>
        <taxon>Teleostei</taxon>
        <taxon>Ostariophysi</taxon>
        <taxon>Cypriniformes</taxon>
        <taxon>Cyprinidae</taxon>
        <taxon>Labeoninae</taxon>
        <taxon>Labeonini</taxon>
        <taxon>Cirrhinus</taxon>
    </lineage>
</organism>
<evidence type="ECO:0000313" key="2">
    <source>
        <dbReference type="EMBL" id="KAL0168831.1"/>
    </source>
</evidence>
<keyword evidence="3" id="KW-1185">Reference proteome</keyword>
<evidence type="ECO:0000256" key="1">
    <source>
        <dbReference type="SAM" id="MobiDB-lite"/>
    </source>
</evidence>
<name>A0ABD0P6E4_CIRMR</name>
<evidence type="ECO:0000313" key="3">
    <source>
        <dbReference type="Proteomes" id="UP001529510"/>
    </source>
</evidence>
<accession>A0ABD0P6E4</accession>
<reference evidence="2 3" key="1">
    <citation type="submission" date="2024-05" db="EMBL/GenBank/DDBJ databases">
        <title>Genome sequencing and assembly of Indian major carp, Cirrhinus mrigala (Hamilton, 1822).</title>
        <authorList>
            <person name="Mohindra V."/>
            <person name="Chowdhury L.M."/>
            <person name="Lal K."/>
            <person name="Jena J.K."/>
        </authorList>
    </citation>
    <scope>NUCLEOTIDE SEQUENCE [LARGE SCALE GENOMIC DNA]</scope>
    <source>
        <strain evidence="2">CM1030</strain>
        <tissue evidence="2">Blood</tissue>
    </source>
</reference>
<gene>
    <name evidence="2" type="ORF">M9458_037053</name>
</gene>
<proteinExistence type="predicted"/>
<dbReference type="EMBL" id="JAMKFB020000018">
    <property type="protein sequence ID" value="KAL0168831.1"/>
    <property type="molecule type" value="Genomic_DNA"/>
</dbReference>